<dbReference type="GeneTree" id="ENSGT00940000160046"/>
<dbReference type="InterPro" id="IPR031315">
    <property type="entry name" value="LNS2/PITP"/>
</dbReference>
<comment type="catalytic activity">
    <reaction evidence="1">
        <text>a 1,2-diacyl-sn-glycero-3-phosphate + H2O = a 1,2-diacyl-sn-glycerol + phosphate</text>
        <dbReference type="Rhea" id="RHEA:27429"/>
        <dbReference type="ChEBI" id="CHEBI:15377"/>
        <dbReference type="ChEBI" id="CHEBI:17815"/>
        <dbReference type="ChEBI" id="CHEBI:43474"/>
        <dbReference type="ChEBI" id="CHEBI:58608"/>
        <dbReference type="EC" id="3.1.3.4"/>
    </reaction>
    <physiologicalReaction direction="left-to-right" evidence="1">
        <dbReference type="Rhea" id="RHEA:27430"/>
    </physiologicalReaction>
</comment>
<dbReference type="GO" id="GO:0009062">
    <property type="term" value="P:fatty acid catabolic process"/>
    <property type="evidence" value="ECO:0007669"/>
    <property type="project" value="TreeGrafter"/>
</dbReference>
<evidence type="ECO:0000256" key="2">
    <source>
        <dbReference type="ARBA" id="ARBA00001946"/>
    </source>
</evidence>
<dbReference type="InterPro" id="IPR036412">
    <property type="entry name" value="HAD-like_sf"/>
</dbReference>
<dbReference type="GO" id="GO:0032869">
    <property type="term" value="P:cellular response to insulin stimulus"/>
    <property type="evidence" value="ECO:0007669"/>
    <property type="project" value="TreeGrafter"/>
</dbReference>
<feature type="compositionally biased region" description="Polar residues" evidence="6">
    <location>
        <begin position="340"/>
        <end position="356"/>
    </location>
</feature>
<dbReference type="PANTHER" id="PTHR12181">
    <property type="entry name" value="LIPIN"/>
    <property type="match status" value="1"/>
</dbReference>
<gene>
    <name evidence="8" type="primary">zgc:123305</name>
</gene>
<dbReference type="Ensembl" id="ENSDCDT00010071265.1">
    <property type="protein sequence ID" value="ENSDCDP00010060517.1"/>
    <property type="gene ID" value="ENSDCDG00010033591.1"/>
</dbReference>
<dbReference type="GO" id="GO:0005634">
    <property type="term" value="C:nucleus"/>
    <property type="evidence" value="ECO:0007669"/>
    <property type="project" value="TreeGrafter"/>
</dbReference>
<sequence>MNYVGQLAETVFVTVKELYRGLNPATLTGGIDVIVVRQPDGSLQCSPFHVRFGKLGVLRSKEKVVDIEINGDPVNLHMKLGDNGEAFFVEETESTEVCAEQSLTLKKHIYDILHVFEVRKHPLIWMCLFRPAFLHTSVPLHSPSKCPKLLNWQSYPRPFAAGRSVFFRFGLAQHSWFHFHCLSIVLLSSHHIFVSFSTVFYSRPASPKSDSELMKPQETLGPQMQWNWGESPATAGLTSEGEAVIQSEEQPASVGLAIKTADSQDKKKGLHSFVLVCIWRVLFWRCKLSFVHIDAGKRSHHLGPSDIYLDDLTNLDPEVAALYFPKSETESASRLGAELNPQSGNQSPQSVGSGNLDSGTDYMSDSTIDSLDVTMSLCGKVGSTSQINKEKFMEHIVSYQDFFKNPGIIDDPNLVICINSKYYNWAVAAPMVLSMQAFQKNLPKSTIEQLVKDKMPKKSGRWWFSWGRKDMNSGQVQIMLGVRSELYSSQAKGRDLEEEKLTFFVGESLNLREGANKVVFSVTTQYQGTCRCEAAIYLWNWDDKIIISDIDGTITKSDALGHILPQLGKDWTHHGIAKLYHKIHQNGYKFLYCSARAIGMADITKGYLQWVNDKGTVLPKGPVLLAPSSLFSALHREVIEKKPEVFKITCLTDIKDLFYPDRQPFYAAFGNRTNDAYAYREVGVPETHIFTVNPKGELIQEKTKANKSSYAHLSELVDHVFPLITKNHSSSFDCPEFSHFSYWREPLPPVDLDSVI</sequence>
<evidence type="ECO:0000259" key="7">
    <source>
        <dbReference type="SMART" id="SM00775"/>
    </source>
</evidence>
<dbReference type="InterPro" id="IPR013209">
    <property type="entry name" value="LNS2"/>
</dbReference>
<keyword evidence="5" id="KW-0378">Hydrolase</keyword>
<dbReference type="GO" id="GO:0045944">
    <property type="term" value="P:positive regulation of transcription by RNA polymerase II"/>
    <property type="evidence" value="ECO:0007669"/>
    <property type="project" value="TreeGrafter"/>
</dbReference>
<comment type="cofactor">
    <cofactor evidence="2">
        <name>Mg(2+)</name>
        <dbReference type="ChEBI" id="CHEBI:18420"/>
    </cofactor>
</comment>
<dbReference type="Proteomes" id="UP000694580">
    <property type="component" value="Chromosome 12"/>
</dbReference>
<dbReference type="Pfam" id="PF04571">
    <property type="entry name" value="Lipin_N"/>
    <property type="match status" value="1"/>
</dbReference>
<evidence type="ECO:0000256" key="4">
    <source>
        <dbReference type="ARBA" id="ARBA00012638"/>
    </source>
</evidence>
<dbReference type="InterPro" id="IPR007651">
    <property type="entry name" value="Lipin_N"/>
</dbReference>
<reference evidence="8" key="2">
    <citation type="submission" date="2025-08" db="UniProtKB">
        <authorList>
            <consortium name="Ensembl"/>
        </authorList>
    </citation>
    <scope>IDENTIFICATION</scope>
</reference>
<dbReference type="GO" id="GO:0003713">
    <property type="term" value="F:transcription coactivator activity"/>
    <property type="evidence" value="ECO:0007669"/>
    <property type="project" value="TreeGrafter"/>
</dbReference>
<dbReference type="AlphaFoldDB" id="A0AAY4ES66"/>
<evidence type="ECO:0000313" key="8">
    <source>
        <dbReference type="Ensembl" id="ENSDCDP00010060517.1"/>
    </source>
</evidence>
<feature type="region of interest" description="Disordered" evidence="6">
    <location>
        <begin position="334"/>
        <end position="356"/>
    </location>
</feature>
<dbReference type="InterPro" id="IPR031703">
    <property type="entry name" value="Lipin_mid"/>
</dbReference>
<dbReference type="PANTHER" id="PTHR12181:SF62">
    <property type="entry name" value="PHOSPHATIDATE PHOSPHATASE LPIN3"/>
    <property type="match status" value="1"/>
</dbReference>
<evidence type="ECO:0000313" key="9">
    <source>
        <dbReference type="Proteomes" id="UP000694580"/>
    </source>
</evidence>
<reference evidence="8 9" key="1">
    <citation type="submission" date="2020-06" db="EMBL/GenBank/DDBJ databases">
        <authorList>
            <consortium name="Wellcome Sanger Institute Data Sharing"/>
        </authorList>
    </citation>
    <scope>NUCLEOTIDE SEQUENCE [LARGE SCALE GENOMIC DNA]</scope>
</reference>
<evidence type="ECO:0000256" key="3">
    <source>
        <dbReference type="ARBA" id="ARBA00005476"/>
    </source>
</evidence>
<evidence type="ECO:0000256" key="6">
    <source>
        <dbReference type="SAM" id="MobiDB-lite"/>
    </source>
</evidence>
<dbReference type="EC" id="3.1.3.4" evidence="4"/>
<dbReference type="Pfam" id="PF08235">
    <property type="entry name" value="LNS2"/>
    <property type="match status" value="1"/>
</dbReference>
<evidence type="ECO:0000256" key="5">
    <source>
        <dbReference type="ARBA" id="ARBA00022801"/>
    </source>
</evidence>
<dbReference type="InterPro" id="IPR026058">
    <property type="entry name" value="LIPIN"/>
</dbReference>
<reference evidence="8" key="3">
    <citation type="submission" date="2025-09" db="UniProtKB">
        <authorList>
            <consortium name="Ensembl"/>
        </authorList>
    </citation>
    <scope>IDENTIFICATION</scope>
</reference>
<name>A0AAY4ES66_9TELE</name>
<proteinExistence type="inferred from homology"/>
<comment type="similarity">
    <text evidence="3">Belongs to the lipin family.</text>
</comment>
<dbReference type="GO" id="GO:0008195">
    <property type="term" value="F:phosphatidate phosphatase activity"/>
    <property type="evidence" value="ECO:0007669"/>
    <property type="project" value="UniProtKB-EC"/>
</dbReference>
<dbReference type="GO" id="GO:0019432">
    <property type="term" value="P:triglyceride biosynthetic process"/>
    <property type="evidence" value="ECO:0007669"/>
    <property type="project" value="TreeGrafter"/>
</dbReference>
<feature type="domain" description="LNS2/PITP" evidence="7">
    <location>
        <begin position="545"/>
        <end position="701"/>
    </location>
</feature>
<protein>
    <recommendedName>
        <fullName evidence="4">phosphatidate phosphatase</fullName>
        <ecNumber evidence="4">3.1.3.4</ecNumber>
    </recommendedName>
</protein>
<dbReference type="Pfam" id="PF16876">
    <property type="entry name" value="Lipin_mid"/>
    <property type="match status" value="1"/>
</dbReference>
<accession>A0AAY4ES66</accession>
<dbReference type="SMART" id="SM00775">
    <property type="entry name" value="LNS2"/>
    <property type="match status" value="1"/>
</dbReference>
<organism evidence="8 9">
    <name type="scientific">Denticeps clupeoides</name>
    <name type="common">denticle herring</name>
    <dbReference type="NCBI Taxonomy" id="299321"/>
    <lineage>
        <taxon>Eukaryota</taxon>
        <taxon>Metazoa</taxon>
        <taxon>Chordata</taxon>
        <taxon>Craniata</taxon>
        <taxon>Vertebrata</taxon>
        <taxon>Euteleostomi</taxon>
        <taxon>Actinopterygii</taxon>
        <taxon>Neopterygii</taxon>
        <taxon>Teleostei</taxon>
        <taxon>Clupei</taxon>
        <taxon>Clupeiformes</taxon>
        <taxon>Denticipitoidei</taxon>
        <taxon>Denticipitidae</taxon>
        <taxon>Denticeps</taxon>
    </lineage>
</organism>
<dbReference type="SUPFAM" id="SSF56784">
    <property type="entry name" value="HAD-like"/>
    <property type="match status" value="1"/>
</dbReference>
<keyword evidence="9" id="KW-1185">Reference proteome</keyword>
<evidence type="ECO:0000256" key="1">
    <source>
        <dbReference type="ARBA" id="ARBA00001180"/>
    </source>
</evidence>